<dbReference type="GeneID" id="75826810"/>
<dbReference type="EMBL" id="JAGIXG020000159">
    <property type="protein sequence ID" value="KAI6777601.1"/>
    <property type="molecule type" value="Genomic_DNA"/>
</dbReference>
<evidence type="ECO:0000313" key="1">
    <source>
        <dbReference type="EMBL" id="KAI6777601.1"/>
    </source>
</evidence>
<evidence type="ECO:0000313" key="2">
    <source>
        <dbReference type="Proteomes" id="UP001055219"/>
    </source>
</evidence>
<reference evidence="1" key="1">
    <citation type="journal article" date="2021" name="J Fungi (Basel)">
        <title>Genomic and Metabolomic Analyses of the Marine Fungus Emericellopsis cladophorae: Insights into Saltwater Adaptability Mechanisms and Its Biosynthetic Potential.</title>
        <authorList>
            <person name="Goncalves M.F.M."/>
            <person name="Hilario S."/>
            <person name="Van de Peer Y."/>
            <person name="Esteves A.C."/>
            <person name="Alves A."/>
        </authorList>
    </citation>
    <scope>NUCLEOTIDE SEQUENCE</scope>
    <source>
        <strain evidence="1">MUM 19.33</strain>
    </source>
</reference>
<dbReference type="RefSeq" id="XP_051358457.1">
    <property type="nucleotide sequence ID" value="XM_051510664.1"/>
</dbReference>
<organism evidence="1 2">
    <name type="scientific">Emericellopsis cladophorae</name>
    <dbReference type="NCBI Taxonomy" id="2686198"/>
    <lineage>
        <taxon>Eukaryota</taxon>
        <taxon>Fungi</taxon>
        <taxon>Dikarya</taxon>
        <taxon>Ascomycota</taxon>
        <taxon>Pezizomycotina</taxon>
        <taxon>Sordariomycetes</taxon>
        <taxon>Hypocreomycetidae</taxon>
        <taxon>Hypocreales</taxon>
        <taxon>Bionectriaceae</taxon>
        <taxon>Emericellopsis</taxon>
    </lineage>
</organism>
<keyword evidence="2" id="KW-1185">Reference proteome</keyword>
<dbReference type="Proteomes" id="UP001055219">
    <property type="component" value="Unassembled WGS sequence"/>
</dbReference>
<protein>
    <submittedName>
        <fullName evidence="1">Uncharacterized protein</fullName>
    </submittedName>
</protein>
<reference evidence="1" key="2">
    <citation type="submission" date="2022-07" db="EMBL/GenBank/DDBJ databases">
        <authorList>
            <person name="Goncalves M.F.M."/>
            <person name="Hilario S."/>
            <person name="Van De Peer Y."/>
            <person name="Esteves A.C."/>
            <person name="Alves A."/>
        </authorList>
    </citation>
    <scope>NUCLEOTIDE SEQUENCE</scope>
    <source>
        <strain evidence="1">MUM 19.33</strain>
    </source>
</reference>
<dbReference type="AlphaFoldDB" id="A0A9P9XTJ4"/>
<name>A0A9P9XTJ4_9HYPO</name>
<proteinExistence type="predicted"/>
<gene>
    <name evidence="1" type="ORF">J7T54_000290</name>
</gene>
<sequence length="149" mass="16735">MRPFLAAAGHIRSGLVSEAEAPLRHLESVYIKGSEMCQECYKTLLAALLWLPKLRILRTDFAAYDHFPDGDTPDENWKNAAEHYLKEIPPCEGTSSLRRLRSIRVGQHDDDMGVVKGPIVTAVLQHAQSLEVLDMKHVFSTYIDFDGKG</sequence>
<comment type="caution">
    <text evidence="1">The sequence shown here is derived from an EMBL/GenBank/DDBJ whole genome shotgun (WGS) entry which is preliminary data.</text>
</comment>
<accession>A0A9P9XTJ4</accession>